<sequence length="549" mass="59358">MSTQSDLTPWPANEVETYRALGYWSGETFGDMLTSRAAATPQAIAVLDDHNRWTYAELEHRARSLASGFLDLGIQRGDRVLVQLPNIAEFVEVIFGLFYAGALPVFCLPAHRQAELLPIAQASGAIAMITCHHHQGFNHATLGAVLRDSAPELRHLILVPEHRKPAVPPGGTHGLDDLRATPRQLPEVDPSGVAFLQLSGGSTGTPKLIPRTHDDYLYSVRRSVEICGLDETSVYLAVLPVAHNFPMSSPGILGVLYAGGTVAMAIEPSPTTAFGAIQRFGVTITGLVPPLARLWVERAEAGTDYDISSLRVLLVGGARCPDELARRIGPALGVTLQQVFGMAEGLVCYTRLDDPEDVVLATQGRPMSDHDRIAVVDEQGEPVPPGTDGLLITKGPYTIRGYYRNPEANASSFTEDGWYRTGDVVNLRPDGNLVVKGRLGDRVNRGGEKISAEEIEAHLLDHPLIRDAIVVSVPDERLGERSCVFVLATDPATPPALGQIRQFVRERGVATWKIPDLLEVVESFPETGVGKISRRSLRAALTAQAARSA</sequence>
<reference evidence="4 5" key="1">
    <citation type="journal article" date="2019" name="ACS Chem. Biol.">
        <title>Identification and Mobilization of a Cryptic Antibiotic Biosynthesis Gene Locus from a Human-Pathogenic Nocardia Isolate.</title>
        <authorList>
            <person name="Herisse M."/>
            <person name="Ishida K."/>
            <person name="Porter J.L."/>
            <person name="Howden B."/>
            <person name="Hertweck C."/>
            <person name="Stinear T.P."/>
            <person name="Pidot S.J."/>
        </authorList>
    </citation>
    <scope>NUCLEOTIDE SEQUENCE [LARGE SCALE GENOMIC DNA]</scope>
    <source>
        <strain evidence="4 5">AUSMDU00024985</strain>
    </source>
</reference>
<dbReference type="PROSITE" id="PS00455">
    <property type="entry name" value="AMP_BINDING"/>
    <property type="match status" value="1"/>
</dbReference>
<dbReference type="InterPro" id="IPR000873">
    <property type="entry name" value="AMP-dep_synth/lig_dom"/>
</dbReference>
<dbReference type="PANTHER" id="PTHR43767:SF1">
    <property type="entry name" value="NONRIBOSOMAL PEPTIDE SYNTHASE PES1 (EUROFUNG)-RELATED"/>
    <property type="match status" value="1"/>
</dbReference>
<dbReference type="AlphaFoldDB" id="A0A6G9XX38"/>
<accession>A0A6G9XX38</accession>
<protein>
    <submittedName>
        <fullName evidence="4">AMP-binding protein</fullName>
    </submittedName>
</protein>
<dbReference type="Gene3D" id="2.30.38.10">
    <property type="entry name" value="Luciferase, Domain 3"/>
    <property type="match status" value="1"/>
</dbReference>
<dbReference type="InterPro" id="IPR020845">
    <property type="entry name" value="AMP-binding_CS"/>
</dbReference>
<keyword evidence="1" id="KW-0436">Ligase</keyword>
<feature type="domain" description="AMP-dependent synthetase/ligase" evidence="2">
    <location>
        <begin position="35"/>
        <end position="403"/>
    </location>
</feature>
<dbReference type="PANTHER" id="PTHR43767">
    <property type="entry name" value="LONG-CHAIN-FATTY-ACID--COA LIGASE"/>
    <property type="match status" value="1"/>
</dbReference>
<organism evidence="4 5">
    <name type="scientific">Nocardia brasiliensis</name>
    <dbReference type="NCBI Taxonomy" id="37326"/>
    <lineage>
        <taxon>Bacteria</taxon>
        <taxon>Bacillati</taxon>
        <taxon>Actinomycetota</taxon>
        <taxon>Actinomycetes</taxon>
        <taxon>Mycobacteriales</taxon>
        <taxon>Nocardiaceae</taxon>
        <taxon>Nocardia</taxon>
    </lineage>
</organism>
<evidence type="ECO:0000313" key="4">
    <source>
        <dbReference type="EMBL" id="QIS05492.1"/>
    </source>
</evidence>
<gene>
    <name evidence="4" type="ORF">F5X71_27100</name>
</gene>
<evidence type="ECO:0000313" key="5">
    <source>
        <dbReference type="Proteomes" id="UP000501705"/>
    </source>
</evidence>
<name>A0A6G9XX38_NOCBR</name>
<feature type="domain" description="AMP-binding enzyme C-terminal" evidence="3">
    <location>
        <begin position="454"/>
        <end position="531"/>
    </location>
</feature>
<dbReference type="Gene3D" id="3.40.50.980">
    <property type="match status" value="2"/>
</dbReference>
<dbReference type="GO" id="GO:0016878">
    <property type="term" value="F:acid-thiol ligase activity"/>
    <property type="evidence" value="ECO:0007669"/>
    <property type="project" value="UniProtKB-ARBA"/>
</dbReference>
<dbReference type="EMBL" id="CP046171">
    <property type="protein sequence ID" value="QIS05492.1"/>
    <property type="molecule type" value="Genomic_DNA"/>
</dbReference>
<dbReference type="InterPro" id="IPR025110">
    <property type="entry name" value="AMP-bd_C"/>
</dbReference>
<dbReference type="Proteomes" id="UP000501705">
    <property type="component" value="Chromosome"/>
</dbReference>
<dbReference type="Pfam" id="PF13193">
    <property type="entry name" value="AMP-binding_C"/>
    <property type="match status" value="1"/>
</dbReference>
<dbReference type="Gene3D" id="3.30.300.30">
    <property type="match status" value="1"/>
</dbReference>
<dbReference type="FunFam" id="2.30.38.10:FF:000003">
    <property type="entry name" value="Vibriobactin-specific 2,3-dihydroxybenzoate-AMP ligase"/>
    <property type="match status" value="1"/>
</dbReference>
<dbReference type="SUPFAM" id="SSF56801">
    <property type="entry name" value="Acetyl-CoA synthetase-like"/>
    <property type="match status" value="1"/>
</dbReference>
<evidence type="ECO:0000259" key="3">
    <source>
        <dbReference type="Pfam" id="PF13193"/>
    </source>
</evidence>
<evidence type="ECO:0000259" key="2">
    <source>
        <dbReference type="Pfam" id="PF00501"/>
    </source>
</evidence>
<dbReference type="InterPro" id="IPR045851">
    <property type="entry name" value="AMP-bd_C_sf"/>
</dbReference>
<proteinExistence type="predicted"/>
<dbReference type="InterPro" id="IPR050237">
    <property type="entry name" value="ATP-dep_AMP-bd_enzyme"/>
</dbReference>
<evidence type="ECO:0000256" key="1">
    <source>
        <dbReference type="ARBA" id="ARBA00022598"/>
    </source>
</evidence>
<dbReference type="Pfam" id="PF00501">
    <property type="entry name" value="AMP-binding"/>
    <property type="match status" value="1"/>
</dbReference>